<keyword evidence="1" id="KW-0732">Signal</keyword>
<accession>A0ABU0X8G4</accession>
<name>A0ABU0X8G4_9PSEU</name>
<evidence type="ECO:0008006" key="4">
    <source>
        <dbReference type="Google" id="ProtNLM"/>
    </source>
</evidence>
<proteinExistence type="predicted"/>
<feature type="signal peptide" evidence="1">
    <location>
        <begin position="1"/>
        <end position="33"/>
    </location>
</feature>
<evidence type="ECO:0000313" key="2">
    <source>
        <dbReference type="EMBL" id="MDQ2588427.1"/>
    </source>
</evidence>
<protein>
    <recommendedName>
        <fullName evidence="4">Secreted protein</fullName>
    </recommendedName>
</protein>
<keyword evidence="3" id="KW-1185">Reference proteome</keyword>
<reference evidence="2 3" key="1">
    <citation type="submission" date="2017-06" db="EMBL/GenBank/DDBJ databases">
        <title>Cultured bacterium strain Saccharothrix yanglingensis Hhs.015.</title>
        <authorList>
            <person name="Xia Y."/>
        </authorList>
    </citation>
    <scope>NUCLEOTIDE SEQUENCE [LARGE SCALE GENOMIC DNA]</scope>
    <source>
        <strain evidence="2 3">Hhs.015</strain>
    </source>
</reference>
<sequence length="185" mass="18451">MMIKSFRTVMATLTTAVCALALTVLGPAGTASAGVLDVTCTPPSSQSTTFTPPLTVTPQNTVVSVTGQYGPCVSLSNPAITSGSRTYIGQEPGRSCLDLLDSGPATFTITWNTGQTSTVSANSTSTIVGAAVVVTVTGTVTSGLFVGSSVVQIITGPAADVLLCTLGLGTVAGIYALATLEITSL</sequence>
<gene>
    <name evidence="2" type="ORF">CKY47_31630</name>
</gene>
<comment type="caution">
    <text evidence="2">The sequence shown here is derived from an EMBL/GenBank/DDBJ whole genome shotgun (WGS) entry which is preliminary data.</text>
</comment>
<dbReference type="Proteomes" id="UP001225605">
    <property type="component" value="Unassembled WGS sequence"/>
</dbReference>
<feature type="chain" id="PRO_5045095367" description="Secreted protein" evidence="1">
    <location>
        <begin position="34"/>
        <end position="185"/>
    </location>
</feature>
<dbReference type="EMBL" id="NSDM01000018">
    <property type="protein sequence ID" value="MDQ2588427.1"/>
    <property type="molecule type" value="Genomic_DNA"/>
</dbReference>
<organism evidence="2 3">
    <name type="scientific">Saccharothrix yanglingensis</name>
    <dbReference type="NCBI Taxonomy" id="659496"/>
    <lineage>
        <taxon>Bacteria</taxon>
        <taxon>Bacillati</taxon>
        <taxon>Actinomycetota</taxon>
        <taxon>Actinomycetes</taxon>
        <taxon>Pseudonocardiales</taxon>
        <taxon>Pseudonocardiaceae</taxon>
        <taxon>Saccharothrix</taxon>
    </lineage>
</organism>
<evidence type="ECO:0000256" key="1">
    <source>
        <dbReference type="SAM" id="SignalP"/>
    </source>
</evidence>
<evidence type="ECO:0000313" key="3">
    <source>
        <dbReference type="Proteomes" id="UP001225605"/>
    </source>
</evidence>